<name>A0ABT1WBR2_9PROT</name>
<comment type="similarity">
    <text evidence="10 11">Belongs to the TonB-dependent receptor family.</text>
</comment>
<sequence>MTVLRVAGSVGLFVVPAVIWLLPVRSAWAQSIDYDSYEKLFGESVTASATGKPQRLSETPVEMDIITADQIARSGARTLPDILSYVSGVNVRRYGMQDTSVSIRGDDGALNRRVLVLLDGQQVYEDGYGLTVWPTIPVAIDEIQQIEVIKGPNAALYGFNAVSGVINIITRDPLLHPQNTATVQAGTQNQTYGDVVGTVGHGKGWAVRLAAEGNRSTEFDGDAADIVRQQPHSGMVSVDGRFKISPSLEWDVFGALSSLDSAYYVDLGGYAQVAFRTNSVRSRIGYDSPVGMFHLDVYRNEERVNINIYGVDRNWREDFTVVNASDLIKTGAHAFRIADEYRTTDAASLEAFRGHLGYQDGAGSGMWEWSITPRMQLTNAVRVDTLFLNHIGPSFTFPGFGTPVHATHLIEPSFNTGLILRPDDMDTLRFTVGRAAELPSLVDFGLALTYQPVVVSGQSSLTPSVATNYEMDWDRPLPRLLSTLRLSAFAQHTQSTIGPPFGSGFTLLPNGQILLLARNAGNSDEAGGEVAIKGQNPGGLRWNFSYVLAAVADRSSQTVLASIPSVNYQRQTPVNAVIAGLGYQWRSLDVDLQARWQSHYQDYRRDGDSLLAEPVTVANYLTMRLHVAYLLTRTLTVSLTADQFNRQQMPTTAGVPTGRQIVGGLHAAF</sequence>
<evidence type="ECO:0000256" key="7">
    <source>
        <dbReference type="ARBA" id="ARBA00023136"/>
    </source>
</evidence>
<evidence type="ECO:0000256" key="8">
    <source>
        <dbReference type="ARBA" id="ARBA00023170"/>
    </source>
</evidence>
<keyword evidence="7 10" id="KW-0472">Membrane</keyword>
<protein>
    <submittedName>
        <fullName evidence="14">TonB-dependent receptor plug domain-containing protein</fullName>
    </submittedName>
</protein>
<evidence type="ECO:0000256" key="11">
    <source>
        <dbReference type="RuleBase" id="RU003357"/>
    </source>
</evidence>
<feature type="domain" description="TonB-dependent receptor-like beta-barrel" evidence="12">
    <location>
        <begin position="187"/>
        <end position="641"/>
    </location>
</feature>
<dbReference type="Pfam" id="PF07715">
    <property type="entry name" value="Plug"/>
    <property type="match status" value="1"/>
</dbReference>
<evidence type="ECO:0000313" key="14">
    <source>
        <dbReference type="EMBL" id="MCQ8279707.1"/>
    </source>
</evidence>
<dbReference type="Gene3D" id="2.40.170.20">
    <property type="entry name" value="TonB-dependent receptor, beta-barrel domain"/>
    <property type="match status" value="1"/>
</dbReference>
<evidence type="ECO:0000256" key="4">
    <source>
        <dbReference type="ARBA" id="ARBA00022692"/>
    </source>
</evidence>
<keyword evidence="4 10" id="KW-0812">Transmembrane</keyword>
<keyword evidence="3 10" id="KW-1134">Transmembrane beta strand</keyword>
<dbReference type="PANTHER" id="PTHR30069">
    <property type="entry name" value="TONB-DEPENDENT OUTER MEMBRANE RECEPTOR"/>
    <property type="match status" value="1"/>
</dbReference>
<dbReference type="PROSITE" id="PS52016">
    <property type="entry name" value="TONB_DEPENDENT_REC_3"/>
    <property type="match status" value="1"/>
</dbReference>
<evidence type="ECO:0000256" key="9">
    <source>
        <dbReference type="ARBA" id="ARBA00023237"/>
    </source>
</evidence>
<keyword evidence="9 10" id="KW-0998">Cell outer membrane</keyword>
<dbReference type="SUPFAM" id="SSF56935">
    <property type="entry name" value="Porins"/>
    <property type="match status" value="1"/>
</dbReference>
<evidence type="ECO:0000256" key="3">
    <source>
        <dbReference type="ARBA" id="ARBA00022452"/>
    </source>
</evidence>
<evidence type="ECO:0000259" key="12">
    <source>
        <dbReference type="Pfam" id="PF00593"/>
    </source>
</evidence>
<evidence type="ECO:0000256" key="10">
    <source>
        <dbReference type="PROSITE-ProRule" id="PRU01360"/>
    </source>
</evidence>
<dbReference type="InterPro" id="IPR012910">
    <property type="entry name" value="Plug_dom"/>
</dbReference>
<dbReference type="InterPro" id="IPR036942">
    <property type="entry name" value="Beta-barrel_TonB_sf"/>
</dbReference>
<evidence type="ECO:0000313" key="15">
    <source>
        <dbReference type="Proteomes" id="UP001524587"/>
    </source>
</evidence>
<dbReference type="PANTHER" id="PTHR30069:SF29">
    <property type="entry name" value="HEMOGLOBIN AND HEMOGLOBIN-HAPTOGLOBIN-BINDING PROTEIN 1-RELATED"/>
    <property type="match status" value="1"/>
</dbReference>
<dbReference type="Proteomes" id="UP001524587">
    <property type="component" value="Unassembled WGS sequence"/>
</dbReference>
<evidence type="ECO:0000256" key="6">
    <source>
        <dbReference type="ARBA" id="ARBA00023077"/>
    </source>
</evidence>
<evidence type="ECO:0000256" key="1">
    <source>
        <dbReference type="ARBA" id="ARBA00004571"/>
    </source>
</evidence>
<dbReference type="Gene3D" id="2.170.130.10">
    <property type="entry name" value="TonB-dependent receptor, plug domain"/>
    <property type="match status" value="1"/>
</dbReference>
<keyword evidence="15" id="KW-1185">Reference proteome</keyword>
<comment type="caution">
    <text evidence="14">The sequence shown here is derived from an EMBL/GenBank/DDBJ whole genome shotgun (WGS) entry which is preliminary data.</text>
</comment>
<evidence type="ECO:0000256" key="2">
    <source>
        <dbReference type="ARBA" id="ARBA00022448"/>
    </source>
</evidence>
<organism evidence="14 15">
    <name type="scientific">Endosaccharibacter trunci</name>
    <dbReference type="NCBI Taxonomy" id="2812733"/>
    <lineage>
        <taxon>Bacteria</taxon>
        <taxon>Pseudomonadati</taxon>
        <taxon>Pseudomonadota</taxon>
        <taxon>Alphaproteobacteria</taxon>
        <taxon>Acetobacterales</taxon>
        <taxon>Acetobacteraceae</taxon>
        <taxon>Endosaccharibacter</taxon>
    </lineage>
</organism>
<dbReference type="RefSeq" id="WP_422865196.1">
    <property type="nucleotide sequence ID" value="NZ_JAMSKV010000015.1"/>
</dbReference>
<keyword evidence="5" id="KW-0732">Signal</keyword>
<gene>
    <name evidence="14" type="ORF">NFI95_14775</name>
</gene>
<comment type="subcellular location">
    <subcellularLocation>
        <location evidence="1 10">Cell outer membrane</location>
        <topology evidence="1 10">Multi-pass membrane protein</topology>
    </subcellularLocation>
</comment>
<dbReference type="InterPro" id="IPR037066">
    <property type="entry name" value="Plug_dom_sf"/>
</dbReference>
<accession>A0ABT1WBR2</accession>
<dbReference type="InterPro" id="IPR000531">
    <property type="entry name" value="Beta-barrel_TonB"/>
</dbReference>
<evidence type="ECO:0000256" key="5">
    <source>
        <dbReference type="ARBA" id="ARBA00022729"/>
    </source>
</evidence>
<dbReference type="Pfam" id="PF00593">
    <property type="entry name" value="TonB_dep_Rec_b-barrel"/>
    <property type="match status" value="1"/>
</dbReference>
<feature type="domain" description="TonB-dependent receptor plug" evidence="13">
    <location>
        <begin position="56"/>
        <end position="165"/>
    </location>
</feature>
<proteinExistence type="inferred from homology"/>
<keyword evidence="2 10" id="KW-0813">Transport</keyword>
<keyword evidence="8 14" id="KW-0675">Receptor</keyword>
<reference evidence="14 15" key="1">
    <citation type="submission" date="2022-06" db="EMBL/GenBank/DDBJ databases">
        <title>Endosaccharibacter gen. nov., sp. nov., endophytic bacteria isolated from sugarcane.</title>
        <authorList>
            <person name="Pitiwittayakul N."/>
            <person name="Yukphan P."/>
            <person name="Charoenyingcharoen P."/>
            <person name="Tanasupawat S."/>
        </authorList>
    </citation>
    <scope>NUCLEOTIDE SEQUENCE [LARGE SCALE GENOMIC DNA]</scope>
    <source>
        <strain evidence="14 15">KSS8</strain>
    </source>
</reference>
<dbReference type="InterPro" id="IPR039426">
    <property type="entry name" value="TonB-dep_rcpt-like"/>
</dbReference>
<evidence type="ECO:0000259" key="13">
    <source>
        <dbReference type="Pfam" id="PF07715"/>
    </source>
</evidence>
<dbReference type="EMBL" id="JAMSKV010000015">
    <property type="protein sequence ID" value="MCQ8279707.1"/>
    <property type="molecule type" value="Genomic_DNA"/>
</dbReference>
<keyword evidence="6 11" id="KW-0798">TonB box</keyword>